<dbReference type="InterPro" id="IPR008659">
    <property type="entry name" value="Kre9/Knh1_C"/>
</dbReference>
<evidence type="ECO:0000313" key="4">
    <source>
        <dbReference type="EMBL" id="KAJ5218314.1"/>
    </source>
</evidence>
<dbReference type="PANTHER" id="PTHR28154:SF1">
    <property type="entry name" value="CELL WALL SYNTHESIS PROTEIN KNH1-RELATED"/>
    <property type="match status" value="1"/>
</dbReference>
<evidence type="ECO:0000256" key="1">
    <source>
        <dbReference type="ARBA" id="ARBA00022729"/>
    </source>
</evidence>
<dbReference type="GeneID" id="83174776"/>
<dbReference type="GO" id="GO:0005576">
    <property type="term" value="C:extracellular region"/>
    <property type="evidence" value="ECO:0007669"/>
    <property type="project" value="TreeGrafter"/>
</dbReference>
<dbReference type="Proteomes" id="UP001150904">
    <property type="component" value="Unassembled WGS sequence"/>
</dbReference>
<dbReference type="GO" id="GO:0006078">
    <property type="term" value="P:(1-&gt;6)-beta-D-glucan biosynthetic process"/>
    <property type="evidence" value="ECO:0007669"/>
    <property type="project" value="InterPro"/>
</dbReference>
<feature type="chain" id="PRO_5040908885" description="Yeast cell wall synthesis Kre9/Knh1 C-terminal domain-containing protein" evidence="2">
    <location>
        <begin position="20"/>
        <end position="295"/>
    </location>
</feature>
<dbReference type="GO" id="GO:0042546">
    <property type="term" value="P:cell wall biogenesis"/>
    <property type="evidence" value="ECO:0007669"/>
    <property type="project" value="InterPro"/>
</dbReference>
<feature type="domain" description="Yeast cell wall synthesis Kre9/Knh1 C-terminal" evidence="3">
    <location>
        <begin position="204"/>
        <end position="281"/>
    </location>
</feature>
<gene>
    <name evidence="4" type="ORF">N7498_000413</name>
</gene>
<proteinExistence type="predicted"/>
<keyword evidence="1 2" id="KW-0732">Signal</keyword>
<reference evidence="4" key="1">
    <citation type="submission" date="2022-12" db="EMBL/GenBank/DDBJ databases">
        <authorList>
            <person name="Petersen C."/>
        </authorList>
    </citation>
    <scope>NUCLEOTIDE SEQUENCE</scope>
    <source>
        <strain evidence="4">IBT 15544</strain>
    </source>
</reference>
<accession>A0A9W9TDD6</accession>
<reference evidence="4" key="2">
    <citation type="journal article" date="2023" name="IMA Fungus">
        <title>Comparative genomic study of the Penicillium genus elucidates a diverse pangenome and 15 lateral gene transfer events.</title>
        <authorList>
            <person name="Petersen C."/>
            <person name="Sorensen T."/>
            <person name="Nielsen M.R."/>
            <person name="Sondergaard T.E."/>
            <person name="Sorensen J.L."/>
            <person name="Fitzpatrick D.A."/>
            <person name="Frisvad J.C."/>
            <person name="Nielsen K.L."/>
        </authorList>
    </citation>
    <scope>NUCLEOTIDE SEQUENCE</scope>
    <source>
        <strain evidence="4">IBT 15544</strain>
    </source>
</reference>
<dbReference type="RefSeq" id="XP_058312887.1">
    <property type="nucleotide sequence ID" value="XM_058447476.1"/>
</dbReference>
<dbReference type="InterPro" id="IPR045328">
    <property type="entry name" value="Kre9/Knh1"/>
</dbReference>
<evidence type="ECO:0000259" key="3">
    <source>
        <dbReference type="Pfam" id="PF05390"/>
    </source>
</evidence>
<organism evidence="4 5">
    <name type="scientific">Penicillium cinerascens</name>
    <dbReference type="NCBI Taxonomy" id="70096"/>
    <lineage>
        <taxon>Eukaryota</taxon>
        <taxon>Fungi</taxon>
        <taxon>Dikarya</taxon>
        <taxon>Ascomycota</taxon>
        <taxon>Pezizomycotina</taxon>
        <taxon>Eurotiomycetes</taxon>
        <taxon>Eurotiomycetidae</taxon>
        <taxon>Eurotiales</taxon>
        <taxon>Aspergillaceae</taxon>
        <taxon>Penicillium</taxon>
    </lineage>
</organism>
<evidence type="ECO:0000256" key="2">
    <source>
        <dbReference type="SAM" id="SignalP"/>
    </source>
</evidence>
<dbReference type="EMBL" id="JAPQKR010000004">
    <property type="protein sequence ID" value="KAJ5218314.1"/>
    <property type="molecule type" value="Genomic_DNA"/>
</dbReference>
<dbReference type="GO" id="GO:0031505">
    <property type="term" value="P:fungal-type cell wall organization"/>
    <property type="evidence" value="ECO:0007669"/>
    <property type="project" value="TreeGrafter"/>
</dbReference>
<dbReference type="OrthoDB" id="2432613at2759"/>
<dbReference type="AlphaFoldDB" id="A0A9W9TDD6"/>
<feature type="signal peptide" evidence="2">
    <location>
        <begin position="1"/>
        <end position="19"/>
    </location>
</feature>
<sequence>MRFDRLLPVLLSLLGAVSAQTVSGLTYDGRDSVSLVWVFDGQTSGRYDFYLCAGDESTGSYDSLARVISDSVFVPGDLVSFRVDPSVGGNDLNAYFLKVVPSNQKEQWSGFTSHFTLINMKGSFSTKVSDALQSMQFIEIPWTAEPDANLLDAAEKAPVYNGSTLYNDVHGDATKAFLQFPTPTMANELERNELRKRIGFGVDQHTVPYGEQMGLTKYAPMPKRAGTTIPNRSPTPQYPPFPFSIATTYLPAPTVQYTDTAYLTLTAHSIENTAAPAAAPSLDKRMQMWLERWKD</sequence>
<comment type="caution">
    <text evidence="4">The sequence shown here is derived from an EMBL/GenBank/DDBJ whole genome shotgun (WGS) entry which is preliminary data.</text>
</comment>
<evidence type="ECO:0000313" key="5">
    <source>
        <dbReference type="Proteomes" id="UP001150904"/>
    </source>
</evidence>
<name>A0A9W9TDD6_9EURO</name>
<dbReference type="Pfam" id="PF05390">
    <property type="entry name" value="Kre9_KNH1_C"/>
    <property type="match status" value="1"/>
</dbReference>
<keyword evidence="5" id="KW-1185">Reference proteome</keyword>
<protein>
    <recommendedName>
        <fullName evidence="3">Yeast cell wall synthesis Kre9/Knh1 C-terminal domain-containing protein</fullName>
    </recommendedName>
</protein>
<dbReference type="PANTHER" id="PTHR28154">
    <property type="entry name" value="CELL WALL SYNTHESIS PROTEIN KNH1-RELATED"/>
    <property type="match status" value="1"/>
</dbReference>